<feature type="binding site" evidence="10">
    <location>
        <position position="423"/>
    </location>
    <ligand>
        <name>Mg(2+)</name>
        <dbReference type="ChEBI" id="CHEBI:18420"/>
        <label>2</label>
    </ligand>
</feature>
<dbReference type="FunFam" id="3.40.1030.10:FF:000002">
    <property type="entry name" value="Anthranilate phosphoribosyltransferase"/>
    <property type="match status" value="1"/>
</dbReference>
<dbReference type="CDD" id="cd01743">
    <property type="entry name" value="GATase1_Anthranilate_Synthase"/>
    <property type="match status" value="1"/>
</dbReference>
<dbReference type="Pfam" id="PF00117">
    <property type="entry name" value="GATase"/>
    <property type="match status" value="1"/>
</dbReference>
<evidence type="ECO:0000256" key="6">
    <source>
        <dbReference type="ARBA" id="ARBA00022962"/>
    </source>
</evidence>
<reference evidence="14" key="1">
    <citation type="submission" date="2020-10" db="EMBL/GenBank/DDBJ databases">
        <authorList>
            <person name="Gilroy R."/>
        </authorList>
    </citation>
    <scope>NUCLEOTIDE SEQUENCE</scope>
    <source>
        <strain evidence="14">10669</strain>
    </source>
</reference>
<feature type="domain" description="Glycosyl transferase family 3" evidence="12">
    <location>
        <begin position="273"/>
        <end position="523"/>
    </location>
</feature>
<dbReference type="Gene3D" id="3.40.1030.10">
    <property type="entry name" value="Nucleoside phosphorylase/phosphoribosyltransferase catalytic domain"/>
    <property type="match status" value="1"/>
</dbReference>
<comment type="catalytic activity">
    <reaction evidence="8 10">
        <text>N-(5-phospho-beta-D-ribosyl)anthranilate + diphosphate = 5-phospho-alpha-D-ribose 1-diphosphate + anthranilate</text>
        <dbReference type="Rhea" id="RHEA:11768"/>
        <dbReference type="ChEBI" id="CHEBI:16567"/>
        <dbReference type="ChEBI" id="CHEBI:18277"/>
        <dbReference type="ChEBI" id="CHEBI:33019"/>
        <dbReference type="ChEBI" id="CHEBI:58017"/>
        <dbReference type="EC" id="2.4.2.18"/>
    </reaction>
</comment>
<keyword evidence="10" id="KW-0479">Metal-binding</keyword>
<dbReference type="EMBL" id="DVOG01000014">
    <property type="protein sequence ID" value="HIV03584.1"/>
    <property type="molecule type" value="Genomic_DNA"/>
</dbReference>
<dbReference type="InterPro" id="IPR036320">
    <property type="entry name" value="Glycosyl_Trfase_fam3_N_dom_sf"/>
</dbReference>
<dbReference type="AlphaFoldDB" id="A0A9D1NI81"/>
<dbReference type="Proteomes" id="UP000886812">
    <property type="component" value="Unassembled WGS sequence"/>
</dbReference>
<dbReference type="InterPro" id="IPR017459">
    <property type="entry name" value="Glycosyl_Trfase_fam3_N_dom"/>
</dbReference>
<evidence type="ECO:0000256" key="8">
    <source>
        <dbReference type="ARBA" id="ARBA00052328"/>
    </source>
</evidence>
<keyword evidence="6" id="KW-0315">Glutamine amidotransferase</keyword>
<feature type="binding site" evidence="10">
    <location>
        <begin position="282"/>
        <end position="283"/>
    </location>
    <ligand>
        <name>5-phospho-alpha-D-ribose 1-diphosphate</name>
        <dbReference type="ChEBI" id="CHEBI:58017"/>
    </ligand>
</feature>
<dbReference type="PROSITE" id="PS51273">
    <property type="entry name" value="GATASE_TYPE_1"/>
    <property type="match status" value="1"/>
</dbReference>
<protein>
    <recommendedName>
        <fullName evidence="10">Anthranilate phosphoribosyltransferase</fullName>
        <ecNumber evidence="10">2.4.2.18</ecNumber>
    </recommendedName>
</protein>
<keyword evidence="4 10" id="KW-0808">Transferase</keyword>
<evidence type="ECO:0000259" key="13">
    <source>
        <dbReference type="Pfam" id="PF02885"/>
    </source>
</evidence>
<dbReference type="FunFam" id="3.40.50.880:FF:000003">
    <property type="entry name" value="Anthranilate synthase component II"/>
    <property type="match status" value="1"/>
</dbReference>
<dbReference type="InterPro" id="IPR000312">
    <property type="entry name" value="Glycosyl_Trfase_fam3"/>
</dbReference>
<evidence type="ECO:0000256" key="9">
    <source>
        <dbReference type="ARBA" id="ARBA00061188"/>
    </source>
</evidence>
<gene>
    <name evidence="10 14" type="primary">trpD</name>
    <name evidence="14" type="ORF">IAC75_00315</name>
</gene>
<dbReference type="PANTHER" id="PTHR43285:SF2">
    <property type="entry name" value="ANTHRANILATE PHOSPHORIBOSYLTRANSFERASE"/>
    <property type="match status" value="1"/>
</dbReference>
<evidence type="ECO:0000313" key="14">
    <source>
        <dbReference type="EMBL" id="HIV03584.1"/>
    </source>
</evidence>
<feature type="binding site" evidence="10">
    <location>
        <begin position="289"/>
        <end position="292"/>
    </location>
    <ligand>
        <name>5-phospho-alpha-D-ribose 1-diphosphate</name>
        <dbReference type="ChEBI" id="CHEBI:58017"/>
    </ligand>
</feature>
<dbReference type="SUPFAM" id="SSF52317">
    <property type="entry name" value="Class I glutamine amidotransferase-like"/>
    <property type="match status" value="1"/>
</dbReference>
<organism evidence="14 15">
    <name type="scientific">Candidatus Spyradosoma merdigallinarum</name>
    <dbReference type="NCBI Taxonomy" id="2840950"/>
    <lineage>
        <taxon>Bacteria</taxon>
        <taxon>Pseudomonadati</taxon>
        <taxon>Verrucomicrobiota</taxon>
        <taxon>Opitutia</taxon>
        <taxon>Opitutia incertae sedis</taxon>
        <taxon>Candidatus Spyradosoma</taxon>
    </lineage>
</organism>
<evidence type="ECO:0000256" key="2">
    <source>
        <dbReference type="ARBA" id="ARBA00022605"/>
    </source>
</evidence>
<sequence length="540" mass="58080">MNRRTFFILDNFDSFVYNLVDEFRGGGNDVQVYRNSVPAEKIFAKMAQAQNPILVISPGPGTPDEAGCLLRLIALCHRKFPIIGICLGHQAICRFYGGTIGAAPEAVHGKSSLVEHSGDGPFADMPSPLPFARYHSLVATKVPETLEIIAHFKKIPMAVMNRADRVIGFQFHPESVMSPRGSELLRRAVAFVSREDRRGNVRAALETLYGGKKLSAEQTKELFSEIIRGNVEPVTLASALTALKLDGETPEEITGAAEALIAAARTFPRPDYAFCDIVGTGGDGFGTINISTTAAFVASACGVKVAKHGNRSVSSKSGSSDLLDALGVKTAIPPAAARECLDRFGFCFLLAPLYHSGMRFAMPVRQTLGTRTIFNVLGPLINPARPTFSLVGVYAPALVRPIAEALRRLGCRRATVIHGNGLDEFSVSGKTLAAELLPDGEIRESEFSPEDLGLRTFPQESLRGGNPEENRRITENILRGNGTPAQNAAIAANVAPLLRMNGNAATLREGAEIALDMLASGKAWERAQEIVAFTRELAAR</sequence>
<dbReference type="InterPro" id="IPR035902">
    <property type="entry name" value="Nuc_phospho_transferase"/>
</dbReference>
<dbReference type="Gene3D" id="1.20.970.10">
    <property type="entry name" value="Transferase, Pyrimidine Nucleoside Phosphorylase, Chain C"/>
    <property type="match status" value="1"/>
</dbReference>
<accession>A0A9D1NI81</accession>
<comment type="similarity">
    <text evidence="9">In the C-terminal section; belongs to the anthranilate phosphoribosyltransferase family.</text>
</comment>
<feature type="domain" description="Glycosyl transferase family 3 N-terminal" evidence="13">
    <location>
        <begin position="204"/>
        <end position="264"/>
    </location>
</feature>
<dbReference type="SUPFAM" id="SSF52418">
    <property type="entry name" value="Nucleoside phosphorylase/phosphoribosyltransferase catalytic domain"/>
    <property type="match status" value="1"/>
</dbReference>
<evidence type="ECO:0000313" key="15">
    <source>
        <dbReference type="Proteomes" id="UP000886812"/>
    </source>
</evidence>
<evidence type="ECO:0000256" key="4">
    <source>
        <dbReference type="ARBA" id="ARBA00022679"/>
    </source>
</evidence>
<evidence type="ECO:0000256" key="7">
    <source>
        <dbReference type="ARBA" id="ARBA00023141"/>
    </source>
</evidence>
<dbReference type="PANTHER" id="PTHR43285">
    <property type="entry name" value="ANTHRANILATE PHOSPHORIBOSYLTRANSFERASE"/>
    <property type="match status" value="1"/>
</dbReference>
<feature type="binding site" evidence="10">
    <location>
        <position position="365"/>
    </location>
    <ligand>
        <name>anthranilate</name>
        <dbReference type="ChEBI" id="CHEBI:16567"/>
        <label>2</label>
    </ligand>
</feature>
<comment type="caution">
    <text evidence="10">Lacks conserved residue(s) required for the propagation of feature annotation.</text>
</comment>
<comment type="subunit">
    <text evidence="10">Homodimer.</text>
</comment>
<feature type="binding site" evidence="10">
    <location>
        <position position="424"/>
    </location>
    <ligand>
        <name>Mg(2+)</name>
        <dbReference type="ChEBI" id="CHEBI:18420"/>
        <label>1</label>
    </ligand>
</feature>
<keyword evidence="3 10" id="KW-0328">Glycosyltransferase</keyword>
<dbReference type="Pfam" id="PF02885">
    <property type="entry name" value="Glycos_trans_3N"/>
    <property type="match status" value="1"/>
</dbReference>
<evidence type="ECO:0000256" key="3">
    <source>
        <dbReference type="ARBA" id="ARBA00022676"/>
    </source>
</evidence>
<dbReference type="InterPro" id="IPR005940">
    <property type="entry name" value="Anthranilate_Pribosyl_Tfrase"/>
</dbReference>
<keyword evidence="5 10" id="KW-0822">Tryptophan biosynthesis</keyword>
<comment type="cofactor">
    <cofactor evidence="10">
        <name>Mg(2+)</name>
        <dbReference type="ChEBI" id="CHEBI:18420"/>
    </cofactor>
    <text evidence="10">Binds 2 magnesium ions per monomer.</text>
</comment>
<proteinExistence type="inferred from homology"/>
<feature type="binding site" evidence="10">
    <location>
        <begin position="307"/>
        <end position="315"/>
    </location>
    <ligand>
        <name>5-phospho-alpha-D-ribose 1-diphosphate</name>
        <dbReference type="ChEBI" id="CHEBI:58017"/>
    </ligand>
</feature>
<feature type="binding site" evidence="10">
    <location>
        <position position="291"/>
    </location>
    <ligand>
        <name>Mg(2+)</name>
        <dbReference type="ChEBI" id="CHEBI:18420"/>
        <label>1</label>
    </ligand>
</feature>
<dbReference type="InterPro" id="IPR006221">
    <property type="entry name" value="TrpG/PapA_dom"/>
</dbReference>
<comment type="pathway">
    <text evidence="1 10">Amino-acid biosynthesis; L-tryptophan biosynthesis; L-tryptophan from chorismate: step 2/5.</text>
</comment>
<comment type="caution">
    <text evidence="14">The sequence shown here is derived from an EMBL/GenBank/DDBJ whole genome shotgun (WGS) entry which is preliminary data.</text>
</comment>
<evidence type="ECO:0000256" key="1">
    <source>
        <dbReference type="ARBA" id="ARBA00004907"/>
    </source>
</evidence>
<keyword evidence="10" id="KW-0460">Magnesium</keyword>
<dbReference type="Pfam" id="PF00591">
    <property type="entry name" value="Glycos_transf_3"/>
    <property type="match status" value="1"/>
</dbReference>
<evidence type="ECO:0000256" key="10">
    <source>
        <dbReference type="HAMAP-Rule" id="MF_00211"/>
    </source>
</evidence>
<dbReference type="GO" id="GO:0004048">
    <property type="term" value="F:anthranilate phosphoribosyltransferase activity"/>
    <property type="evidence" value="ECO:0007669"/>
    <property type="project" value="UniProtKB-UniRule"/>
</dbReference>
<feature type="binding site" evidence="10">
    <location>
        <position position="287"/>
    </location>
    <ligand>
        <name>5-phospho-alpha-D-ribose 1-diphosphate</name>
        <dbReference type="ChEBI" id="CHEBI:58017"/>
    </ligand>
</feature>
<dbReference type="HAMAP" id="MF_00211">
    <property type="entry name" value="TrpD"/>
    <property type="match status" value="1"/>
</dbReference>
<dbReference type="NCBIfam" id="TIGR00566">
    <property type="entry name" value="trpG_papA"/>
    <property type="match status" value="1"/>
</dbReference>
<comment type="function">
    <text evidence="10">Catalyzes the transfer of the phosphoribosyl group of 5-phosphorylribose-1-pyrophosphate (PRPP) to anthranilate to yield N-(5'-phosphoribosyl)-anthranilate (PRA).</text>
</comment>
<feature type="binding site" evidence="10">
    <location>
        <position position="279"/>
    </location>
    <ligand>
        <name>5-phospho-alpha-D-ribose 1-diphosphate</name>
        <dbReference type="ChEBI" id="CHEBI:58017"/>
    </ligand>
</feature>
<dbReference type="InterPro" id="IPR029062">
    <property type="entry name" value="Class_I_gatase-like"/>
</dbReference>
<dbReference type="PRINTS" id="PR00097">
    <property type="entry name" value="ANTSNTHASEII"/>
</dbReference>
<evidence type="ECO:0000259" key="11">
    <source>
        <dbReference type="Pfam" id="PF00117"/>
    </source>
</evidence>
<dbReference type="GO" id="GO:0000162">
    <property type="term" value="P:L-tryptophan biosynthetic process"/>
    <property type="evidence" value="ECO:0007669"/>
    <property type="project" value="UniProtKB-UniRule"/>
</dbReference>
<feature type="domain" description="Glutamine amidotransferase" evidence="11">
    <location>
        <begin position="8"/>
        <end position="188"/>
    </location>
</feature>
<keyword evidence="7 10" id="KW-0057">Aromatic amino acid biosynthesis</keyword>
<dbReference type="NCBIfam" id="TIGR01245">
    <property type="entry name" value="trpD"/>
    <property type="match status" value="1"/>
</dbReference>
<keyword evidence="2 10" id="KW-0028">Amino-acid biosynthesis</keyword>
<name>A0A9D1NI81_9BACT</name>
<dbReference type="SUPFAM" id="SSF47648">
    <property type="entry name" value="Nucleoside phosphorylase/phosphoribosyltransferase N-terminal domain"/>
    <property type="match status" value="1"/>
</dbReference>
<dbReference type="GO" id="GO:0005829">
    <property type="term" value="C:cytosol"/>
    <property type="evidence" value="ECO:0007669"/>
    <property type="project" value="TreeGrafter"/>
</dbReference>
<dbReference type="EC" id="2.4.2.18" evidence="10"/>
<reference evidence="14" key="2">
    <citation type="journal article" date="2021" name="PeerJ">
        <title>Extensive microbial diversity within the chicken gut microbiome revealed by metagenomics and culture.</title>
        <authorList>
            <person name="Gilroy R."/>
            <person name="Ravi A."/>
            <person name="Getino M."/>
            <person name="Pursley I."/>
            <person name="Horton D.L."/>
            <person name="Alikhan N.F."/>
            <person name="Baker D."/>
            <person name="Gharbi K."/>
            <person name="Hall N."/>
            <person name="Watson M."/>
            <person name="Adriaenssens E.M."/>
            <person name="Foster-Nyarko E."/>
            <person name="Jarju S."/>
            <person name="Secka A."/>
            <person name="Antonio M."/>
            <person name="Oren A."/>
            <person name="Chaudhuri R.R."/>
            <person name="La Ragione R."/>
            <person name="Hildebrand F."/>
            <person name="Pallen M.J."/>
        </authorList>
    </citation>
    <scope>NUCLEOTIDE SEQUENCE</scope>
    <source>
        <strain evidence="14">10669</strain>
    </source>
</reference>
<feature type="binding site" evidence="10">
    <location>
        <position position="310"/>
    </location>
    <ligand>
        <name>anthranilate</name>
        <dbReference type="ChEBI" id="CHEBI:16567"/>
        <label>1</label>
    </ligand>
</feature>
<evidence type="ECO:0000256" key="5">
    <source>
        <dbReference type="ARBA" id="ARBA00022822"/>
    </source>
</evidence>
<evidence type="ECO:0000259" key="12">
    <source>
        <dbReference type="Pfam" id="PF00591"/>
    </source>
</evidence>
<feature type="binding site" evidence="10">
    <location>
        <position position="279"/>
    </location>
    <ligand>
        <name>anthranilate</name>
        <dbReference type="ChEBI" id="CHEBI:16567"/>
        <label>1</label>
    </ligand>
</feature>
<dbReference type="GO" id="GO:0000287">
    <property type="term" value="F:magnesium ion binding"/>
    <property type="evidence" value="ECO:0007669"/>
    <property type="project" value="UniProtKB-UniRule"/>
</dbReference>
<feature type="binding site" evidence="10">
    <location>
        <position position="424"/>
    </location>
    <ligand>
        <name>Mg(2+)</name>
        <dbReference type="ChEBI" id="CHEBI:18420"/>
        <label>2</label>
    </ligand>
</feature>
<dbReference type="PRINTS" id="PR00096">
    <property type="entry name" value="GATASE"/>
</dbReference>
<dbReference type="InterPro" id="IPR017926">
    <property type="entry name" value="GATASE"/>
</dbReference>
<feature type="binding site" evidence="10">
    <location>
        <position position="319"/>
    </location>
    <ligand>
        <name>5-phospho-alpha-D-ribose 1-diphosphate</name>
        <dbReference type="ChEBI" id="CHEBI:58017"/>
    </ligand>
</feature>
<dbReference type="Gene3D" id="3.40.50.880">
    <property type="match status" value="1"/>
</dbReference>
<comment type="similarity">
    <text evidence="10">Belongs to the anthranilate phosphoribosyltransferase family.</text>
</comment>